<proteinExistence type="predicted"/>
<evidence type="ECO:0000313" key="3">
    <source>
        <dbReference type="EMBL" id="KAJ8419949.1"/>
    </source>
</evidence>
<keyword evidence="2" id="KW-0472">Membrane</keyword>
<evidence type="ECO:0000256" key="1">
    <source>
        <dbReference type="SAM" id="MobiDB-lite"/>
    </source>
</evidence>
<evidence type="ECO:0000256" key="2">
    <source>
        <dbReference type="SAM" id="Phobius"/>
    </source>
</evidence>
<feature type="compositionally biased region" description="Basic and acidic residues" evidence="1">
    <location>
        <begin position="116"/>
        <end position="129"/>
    </location>
</feature>
<keyword evidence="4" id="KW-1185">Reference proteome</keyword>
<feature type="compositionally biased region" description="Polar residues" evidence="1">
    <location>
        <begin position="146"/>
        <end position="180"/>
    </location>
</feature>
<dbReference type="Proteomes" id="UP001153076">
    <property type="component" value="Unassembled WGS sequence"/>
</dbReference>
<dbReference type="AlphaFoldDB" id="A0A9Q1GIP9"/>
<name>A0A9Q1GIP9_9CARY</name>
<protein>
    <submittedName>
        <fullName evidence="3">Uncharacterized protein</fullName>
    </submittedName>
</protein>
<reference evidence="3" key="1">
    <citation type="submission" date="2022-04" db="EMBL/GenBank/DDBJ databases">
        <title>Carnegiea gigantea Genome sequencing and assembly v2.</title>
        <authorList>
            <person name="Copetti D."/>
            <person name="Sanderson M.J."/>
            <person name="Burquez A."/>
            <person name="Wojciechowski M.F."/>
        </authorList>
    </citation>
    <scope>NUCLEOTIDE SEQUENCE</scope>
    <source>
        <strain evidence="3">SGP5-SGP5p</strain>
        <tissue evidence="3">Aerial part</tissue>
    </source>
</reference>
<dbReference type="EMBL" id="JAKOGI010004104">
    <property type="protein sequence ID" value="KAJ8419949.1"/>
    <property type="molecule type" value="Genomic_DNA"/>
</dbReference>
<keyword evidence="2" id="KW-0812">Transmembrane</keyword>
<sequence length="272" mass="28656">MARHNFVVKDGKTLETNMDFGRFNSRVLLCPLSMVFISMLLLVVVIFGCGDNNNVTKRRKQDSNGWLPASGEYVCAGAHHSGGSNSCSGNGGLGHTNCGGACGGGVKPIGYHVAVKPERNPSRVREKPKQAVTHSDIHSPPSPHSLTSVPQPRQYSRPSTVTNSQSTSMDGGSQLKTIGTPTPSSDPGPSPPPPPPVSSSARRPPCPPHDRGGRSSFAEVDIEQINEVDPSDFPAASKATKLESSFVVAMVLKDSNSDGQAETKSDVGMEAL</sequence>
<accession>A0A9Q1GIP9</accession>
<comment type="caution">
    <text evidence="3">The sequence shown here is derived from an EMBL/GenBank/DDBJ whole genome shotgun (WGS) entry which is preliminary data.</text>
</comment>
<organism evidence="3 4">
    <name type="scientific">Carnegiea gigantea</name>
    <dbReference type="NCBI Taxonomy" id="171969"/>
    <lineage>
        <taxon>Eukaryota</taxon>
        <taxon>Viridiplantae</taxon>
        <taxon>Streptophyta</taxon>
        <taxon>Embryophyta</taxon>
        <taxon>Tracheophyta</taxon>
        <taxon>Spermatophyta</taxon>
        <taxon>Magnoliopsida</taxon>
        <taxon>eudicotyledons</taxon>
        <taxon>Gunneridae</taxon>
        <taxon>Pentapetalae</taxon>
        <taxon>Caryophyllales</taxon>
        <taxon>Cactineae</taxon>
        <taxon>Cactaceae</taxon>
        <taxon>Cactoideae</taxon>
        <taxon>Echinocereeae</taxon>
        <taxon>Carnegiea</taxon>
    </lineage>
</organism>
<evidence type="ECO:0000313" key="4">
    <source>
        <dbReference type="Proteomes" id="UP001153076"/>
    </source>
</evidence>
<feature type="transmembrane region" description="Helical" evidence="2">
    <location>
        <begin position="27"/>
        <end position="48"/>
    </location>
</feature>
<keyword evidence="2" id="KW-1133">Transmembrane helix</keyword>
<feature type="region of interest" description="Disordered" evidence="1">
    <location>
        <begin position="116"/>
        <end position="221"/>
    </location>
</feature>
<feature type="compositionally biased region" description="Pro residues" evidence="1">
    <location>
        <begin position="184"/>
        <end position="197"/>
    </location>
</feature>
<gene>
    <name evidence="3" type="ORF">Cgig2_023540</name>
</gene>